<dbReference type="SUPFAM" id="SSF54913">
    <property type="entry name" value="GlnB-like"/>
    <property type="match status" value="1"/>
</dbReference>
<dbReference type="AlphaFoldDB" id="A0A4S3KI56"/>
<comment type="caution">
    <text evidence="2">The sequence shown here is derived from an EMBL/GenBank/DDBJ whole genome shotgun (WGS) entry which is preliminary data.</text>
</comment>
<dbReference type="Proteomes" id="UP000306317">
    <property type="component" value="Unassembled WGS sequence"/>
</dbReference>
<dbReference type="PANTHER" id="PTHR23419">
    <property type="entry name" value="DIVALENT CATION TOLERANCE CUTA-RELATED"/>
    <property type="match status" value="1"/>
</dbReference>
<evidence type="ECO:0000313" key="3">
    <source>
        <dbReference type="Proteomes" id="UP000306317"/>
    </source>
</evidence>
<evidence type="ECO:0000313" key="2">
    <source>
        <dbReference type="EMBL" id="THD08415.1"/>
    </source>
</evidence>
<dbReference type="RefSeq" id="WP_136257779.1">
    <property type="nucleotide sequence ID" value="NZ_MWIO01000016.1"/>
</dbReference>
<sequence length="107" mass="11972">MPDTVLLCYCTCPDRDSAGRIARALVDERLAACVSEVAAVRSTYRWQEAVHTDTEELLLIKTTAARLSALERRLLELHPYEAPELIAVPVAQGHAAYLDWVRQHSRG</sequence>
<reference evidence="2 3" key="1">
    <citation type="submission" date="2017-02" db="EMBL/GenBank/DDBJ databases">
        <title>Whole genome sequencing of Rhodanobacter lindaniclasticus DSM 17932.</title>
        <authorList>
            <person name="Kumar S."/>
            <person name="Patil P."/>
            <person name="Patil P.B."/>
        </authorList>
    </citation>
    <scope>NUCLEOTIDE SEQUENCE [LARGE SCALE GENOMIC DNA]</scope>
    <source>
        <strain evidence="2 3">DSM 17932</strain>
    </source>
</reference>
<name>A0A4S3KI56_9GAMM</name>
<dbReference type="Gene3D" id="3.30.70.120">
    <property type="match status" value="1"/>
</dbReference>
<keyword evidence="3" id="KW-1185">Reference proteome</keyword>
<gene>
    <name evidence="2" type="ORF">B1991_05865</name>
</gene>
<proteinExistence type="inferred from homology"/>
<dbReference type="GO" id="GO:0005507">
    <property type="term" value="F:copper ion binding"/>
    <property type="evidence" value="ECO:0007669"/>
    <property type="project" value="TreeGrafter"/>
</dbReference>
<protein>
    <submittedName>
        <fullName evidence="2">Divalent-cation tolerance protein CutA</fullName>
    </submittedName>
</protein>
<dbReference type="Pfam" id="PF03091">
    <property type="entry name" value="CutA1"/>
    <property type="match status" value="1"/>
</dbReference>
<dbReference type="EMBL" id="MWIO01000016">
    <property type="protein sequence ID" value="THD08415.1"/>
    <property type="molecule type" value="Genomic_DNA"/>
</dbReference>
<evidence type="ECO:0000256" key="1">
    <source>
        <dbReference type="ARBA" id="ARBA00010169"/>
    </source>
</evidence>
<dbReference type="GO" id="GO:0010038">
    <property type="term" value="P:response to metal ion"/>
    <property type="evidence" value="ECO:0007669"/>
    <property type="project" value="InterPro"/>
</dbReference>
<dbReference type="InterPro" id="IPR004323">
    <property type="entry name" value="Ion_tolerance_CutA"/>
</dbReference>
<dbReference type="OrthoDB" id="37622at2"/>
<dbReference type="PANTHER" id="PTHR23419:SF8">
    <property type="entry name" value="FI09726P"/>
    <property type="match status" value="1"/>
</dbReference>
<accession>A0A4S3KI56</accession>
<dbReference type="InterPro" id="IPR011322">
    <property type="entry name" value="N-reg_PII-like_a/b"/>
</dbReference>
<organism evidence="2 3">
    <name type="scientific">Rhodanobacter lindaniclasticus</name>
    <dbReference type="NCBI Taxonomy" id="75310"/>
    <lineage>
        <taxon>Bacteria</taxon>
        <taxon>Pseudomonadati</taxon>
        <taxon>Pseudomonadota</taxon>
        <taxon>Gammaproteobacteria</taxon>
        <taxon>Lysobacterales</taxon>
        <taxon>Rhodanobacteraceae</taxon>
        <taxon>Rhodanobacter</taxon>
    </lineage>
</organism>
<dbReference type="InterPro" id="IPR015867">
    <property type="entry name" value="N-reg_PII/ATP_PRibTrfase_C"/>
</dbReference>
<comment type="similarity">
    <text evidence="1">Belongs to the CutA family.</text>
</comment>